<feature type="compositionally biased region" description="Polar residues" evidence="1">
    <location>
        <begin position="1"/>
        <end position="10"/>
    </location>
</feature>
<dbReference type="Proteomes" id="UP000232688">
    <property type="component" value="Unassembled WGS sequence"/>
</dbReference>
<feature type="compositionally biased region" description="Low complexity" evidence="1">
    <location>
        <begin position="21"/>
        <end position="33"/>
    </location>
</feature>
<evidence type="ECO:0000256" key="1">
    <source>
        <dbReference type="SAM" id="MobiDB-lite"/>
    </source>
</evidence>
<proteinExistence type="predicted"/>
<dbReference type="VEuPathDB" id="FungiDB:RhiirA1_485043"/>
<comment type="caution">
    <text evidence="2">The sequence shown here is derived from an EMBL/GenBank/DDBJ whole genome shotgun (WGS) entry which is preliminary data.</text>
</comment>
<organism evidence="2 3">
    <name type="scientific">Rhizophagus irregularis</name>
    <dbReference type="NCBI Taxonomy" id="588596"/>
    <lineage>
        <taxon>Eukaryota</taxon>
        <taxon>Fungi</taxon>
        <taxon>Fungi incertae sedis</taxon>
        <taxon>Mucoromycota</taxon>
        <taxon>Glomeromycotina</taxon>
        <taxon>Glomeromycetes</taxon>
        <taxon>Glomerales</taxon>
        <taxon>Glomeraceae</taxon>
        <taxon>Rhizophagus</taxon>
    </lineage>
</organism>
<feature type="region of interest" description="Disordered" evidence="1">
    <location>
        <begin position="1"/>
        <end position="58"/>
    </location>
</feature>
<evidence type="ECO:0000313" key="2">
    <source>
        <dbReference type="EMBL" id="PKC50905.1"/>
    </source>
</evidence>
<reference evidence="2 3" key="2">
    <citation type="submission" date="2017-10" db="EMBL/GenBank/DDBJ databases">
        <title>Genome analyses suggest a sexual origin of heterokaryosis in a supposedly ancient asexual fungus.</title>
        <authorList>
            <person name="Corradi N."/>
            <person name="Sedzielewska K."/>
            <person name="Noel J."/>
            <person name="Charron P."/>
            <person name="Farinelli L."/>
            <person name="Marton T."/>
            <person name="Kruger M."/>
            <person name="Pelin A."/>
            <person name="Brachmann A."/>
            <person name="Corradi N."/>
        </authorList>
    </citation>
    <scope>NUCLEOTIDE SEQUENCE [LARGE SCALE GENOMIC DNA]</scope>
    <source>
        <strain evidence="2 3">A1</strain>
    </source>
</reference>
<accession>A0A2N0QIN0</accession>
<dbReference type="AlphaFoldDB" id="A0A2N0QIN0"/>
<reference evidence="2 3" key="1">
    <citation type="submission" date="2017-10" db="EMBL/GenBank/DDBJ databases">
        <title>Extensive intraspecific genome diversity in a model arbuscular mycorrhizal fungus.</title>
        <authorList>
            <person name="Chen E.C.H."/>
            <person name="Morin E."/>
            <person name="Baudet D."/>
            <person name="Noel J."/>
            <person name="Ndikumana S."/>
            <person name="Charron P."/>
            <person name="St-Onge C."/>
            <person name="Giorgi J."/>
            <person name="Grigoriev I.V."/>
            <person name="Roux C."/>
            <person name="Martin F.M."/>
            <person name="Corradi N."/>
        </authorList>
    </citation>
    <scope>NUCLEOTIDE SEQUENCE [LARGE SCALE GENOMIC DNA]</scope>
    <source>
        <strain evidence="2 3">A1</strain>
    </source>
</reference>
<gene>
    <name evidence="2" type="ORF">RhiirA1_485043</name>
</gene>
<protein>
    <submittedName>
        <fullName evidence="2">Uncharacterized protein</fullName>
    </submittedName>
</protein>
<name>A0A2N0QIN0_9GLOM</name>
<evidence type="ECO:0000313" key="3">
    <source>
        <dbReference type="Proteomes" id="UP000232688"/>
    </source>
</evidence>
<dbReference type="EMBL" id="LLXH01008776">
    <property type="protein sequence ID" value="PKC50905.1"/>
    <property type="molecule type" value="Genomic_DNA"/>
</dbReference>
<sequence>MIIKNLSISTRTRHRKKFSKSNNIQNELNINEQESSENDENEQDQKSSDAEILDIESPYYEPLYQEFSDK</sequence>